<dbReference type="InterPro" id="IPR029052">
    <property type="entry name" value="Metallo-depent_PP-like"/>
</dbReference>
<dbReference type="Pfam" id="PF00149">
    <property type="entry name" value="Metallophos"/>
    <property type="match status" value="1"/>
</dbReference>
<dbReference type="PANTHER" id="PTHR34990:SF2">
    <property type="entry name" value="BLL8164 PROTEIN"/>
    <property type="match status" value="1"/>
</dbReference>
<dbReference type="GO" id="GO:0046872">
    <property type="term" value="F:metal ion binding"/>
    <property type="evidence" value="ECO:0007669"/>
    <property type="project" value="UniProtKB-KW"/>
</dbReference>
<feature type="compositionally biased region" description="Low complexity" evidence="6">
    <location>
        <begin position="11"/>
        <end position="22"/>
    </location>
</feature>
<dbReference type="HOGENOM" id="CLU_080125_0_0_7"/>
<keyword evidence="4" id="KW-0472">Membrane</keyword>
<dbReference type="CDD" id="cd07398">
    <property type="entry name" value="MPP_YbbF-LpxH"/>
    <property type="match status" value="1"/>
</dbReference>
<reference evidence="8 9" key="1">
    <citation type="journal article" date="2011" name="Stand. Genomic Sci.">
        <title>Complete genome sequence of Nitratifractor salsuginis type strain (E9I37-1).</title>
        <authorList>
            <person name="Anderson I."/>
            <person name="Sikorski J."/>
            <person name="Zeytun A."/>
            <person name="Nolan M."/>
            <person name="Lapidus A."/>
            <person name="Lucas S."/>
            <person name="Hammon N."/>
            <person name="Deshpande S."/>
            <person name="Cheng J.F."/>
            <person name="Tapia R."/>
            <person name="Han C."/>
            <person name="Goodwin L."/>
            <person name="Pitluck S."/>
            <person name="Liolios K."/>
            <person name="Pagani I."/>
            <person name="Ivanova N."/>
            <person name="Huntemann M."/>
            <person name="Mavromatis K."/>
            <person name="Ovchinikova G."/>
            <person name="Pati A."/>
            <person name="Chen A."/>
            <person name="Palaniappan K."/>
            <person name="Land M."/>
            <person name="Hauser L."/>
            <person name="Brambilla E.M."/>
            <person name="Ngatchou-Djao O.D."/>
            <person name="Rohde M."/>
            <person name="Tindall B.J."/>
            <person name="Goker M."/>
            <person name="Detter J.C."/>
            <person name="Woyke T."/>
            <person name="Bristow J."/>
            <person name="Eisen J.A."/>
            <person name="Markowitz V."/>
            <person name="Hugenholtz P."/>
            <person name="Klenk H.P."/>
            <person name="Kyrpides N.C."/>
        </authorList>
    </citation>
    <scope>NUCLEOTIDE SEQUENCE [LARGE SCALE GENOMIC DNA]</scope>
    <source>
        <strain evidence="9">DSM 16511 / JCM 12458 / E9I37-1</strain>
    </source>
</reference>
<evidence type="ECO:0000256" key="2">
    <source>
        <dbReference type="ARBA" id="ARBA00022519"/>
    </source>
</evidence>
<dbReference type="GO" id="GO:0016020">
    <property type="term" value="C:membrane"/>
    <property type="evidence" value="ECO:0007669"/>
    <property type="project" value="GOC"/>
</dbReference>
<dbReference type="GO" id="GO:0008758">
    <property type="term" value="F:UDP-2,3-diacylglucosamine hydrolase activity"/>
    <property type="evidence" value="ECO:0007669"/>
    <property type="project" value="TreeGrafter"/>
</dbReference>
<keyword evidence="9" id="KW-1185">Reference proteome</keyword>
<dbReference type="InterPro" id="IPR043461">
    <property type="entry name" value="LpxH-like"/>
</dbReference>
<dbReference type="Proteomes" id="UP000008633">
    <property type="component" value="Chromosome"/>
</dbReference>
<evidence type="ECO:0000259" key="7">
    <source>
        <dbReference type="Pfam" id="PF00149"/>
    </source>
</evidence>
<sequence length="287" mass="32915">MRNEEPKIKLSASKMHSKSASSTLYSQISNVKGQGSKPTTNDQRPTTIKEGALFVADAHYPHHGDEFLRLLQSLDAEKITTPQLFLMGDIFDLLFGYGYYTPTLYPEAIGLLNKLSEKIEIIYLEGNHDFTLKKIFPNINVIPRTRQPLIMRTREKRVALSHGDRYGAGWGYDLFSLLLRSPVIYLGKPWEKRIIDAQMRRLSQKKICHKMENFESKAARILSYYPEDIDWVIEGHFHQAKRIGRYISLPALACQKELGIVRKGKIEFVSLTKLMDDGEVKKGGKER</sequence>
<dbReference type="GO" id="GO:0009245">
    <property type="term" value="P:lipid A biosynthetic process"/>
    <property type="evidence" value="ECO:0007669"/>
    <property type="project" value="TreeGrafter"/>
</dbReference>
<keyword evidence="3" id="KW-0479">Metal-binding</keyword>
<evidence type="ECO:0000256" key="1">
    <source>
        <dbReference type="ARBA" id="ARBA00022475"/>
    </source>
</evidence>
<evidence type="ECO:0000313" key="8">
    <source>
        <dbReference type="EMBL" id="ADV46277.1"/>
    </source>
</evidence>
<name>E6X3K0_NITSE</name>
<dbReference type="STRING" id="749222.Nitsa_1019"/>
<keyword evidence="2" id="KW-0997">Cell inner membrane</keyword>
<dbReference type="PANTHER" id="PTHR34990">
    <property type="entry name" value="UDP-2,3-DIACYLGLUCOSAMINE HYDROLASE-RELATED"/>
    <property type="match status" value="1"/>
</dbReference>
<proteinExistence type="predicted"/>
<evidence type="ECO:0000256" key="6">
    <source>
        <dbReference type="SAM" id="MobiDB-lite"/>
    </source>
</evidence>
<evidence type="ECO:0000256" key="4">
    <source>
        <dbReference type="ARBA" id="ARBA00023136"/>
    </source>
</evidence>
<evidence type="ECO:0000256" key="3">
    <source>
        <dbReference type="ARBA" id="ARBA00022723"/>
    </source>
</evidence>
<feature type="region of interest" description="Disordered" evidence="6">
    <location>
        <begin position="1"/>
        <end position="24"/>
    </location>
</feature>
<dbReference type="Gene3D" id="3.60.21.10">
    <property type="match status" value="1"/>
</dbReference>
<accession>E6X3K0</accession>
<dbReference type="eggNOG" id="COG2908">
    <property type="taxonomic scope" value="Bacteria"/>
</dbReference>
<dbReference type="KEGG" id="nsa:Nitsa_1019"/>
<keyword evidence="5" id="KW-0464">Manganese</keyword>
<dbReference type="SUPFAM" id="SSF56300">
    <property type="entry name" value="Metallo-dependent phosphatases"/>
    <property type="match status" value="1"/>
</dbReference>
<protein>
    <recommendedName>
        <fullName evidence="7">Calcineurin-like phosphoesterase domain-containing protein</fullName>
    </recommendedName>
</protein>
<organism evidence="8 9">
    <name type="scientific">Nitratifractor salsuginis (strain DSM 16511 / JCM 12458 / E9I37-1)</name>
    <dbReference type="NCBI Taxonomy" id="749222"/>
    <lineage>
        <taxon>Bacteria</taxon>
        <taxon>Pseudomonadati</taxon>
        <taxon>Campylobacterota</taxon>
        <taxon>Epsilonproteobacteria</taxon>
        <taxon>Campylobacterales</taxon>
        <taxon>Sulfurovaceae</taxon>
        <taxon>Nitratifractor</taxon>
    </lineage>
</organism>
<dbReference type="AlphaFoldDB" id="E6X3K0"/>
<dbReference type="InterPro" id="IPR004843">
    <property type="entry name" value="Calcineurin-like_PHP"/>
</dbReference>
<feature type="domain" description="Calcineurin-like phosphoesterase" evidence="7">
    <location>
        <begin position="53"/>
        <end position="239"/>
    </location>
</feature>
<keyword evidence="1" id="KW-1003">Cell membrane</keyword>
<evidence type="ECO:0000313" key="9">
    <source>
        <dbReference type="Proteomes" id="UP000008633"/>
    </source>
</evidence>
<gene>
    <name evidence="8" type="ordered locus">Nitsa_1019</name>
</gene>
<evidence type="ECO:0000256" key="5">
    <source>
        <dbReference type="ARBA" id="ARBA00023211"/>
    </source>
</evidence>
<dbReference type="EMBL" id="CP002452">
    <property type="protein sequence ID" value="ADV46277.1"/>
    <property type="molecule type" value="Genomic_DNA"/>
</dbReference>
<reference evidence="9" key="2">
    <citation type="submission" date="2011-01" db="EMBL/GenBank/DDBJ databases">
        <title>The complete genome of Nitratifractor salsuginis DSM 16511.</title>
        <authorList>
            <consortium name="US DOE Joint Genome Institute (JGI-PGF)"/>
            <person name="Lucas S."/>
            <person name="Copeland A."/>
            <person name="Lapidus A."/>
            <person name="Bruce D."/>
            <person name="Goodwin L."/>
            <person name="Pitluck S."/>
            <person name="Kyrpides N."/>
            <person name="Mavromatis K."/>
            <person name="Ivanova N."/>
            <person name="Mikhailova N."/>
            <person name="Zeytun A."/>
            <person name="Detter J.C."/>
            <person name="Tapia R."/>
            <person name="Han C."/>
            <person name="Land M."/>
            <person name="Hauser L."/>
            <person name="Markowitz V."/>
            <person name="Cheng J.-F."/>
            <person name="Hugenholtz P."/>
            <person name="Woyke T."/>
            <person name="Wu D."/>
            <person name="Tindall B."/>
            <person name="Schuetze A."/>
            <person name="Brambilla E."/>
            <person name="Klenk H.-P."/>
            <person name="Eisen J.A."/>
        </authorList>
    </citation>
    <scope>NUCLEOTIDE SEQUENCE [LARGE SCALE GENOMIC DNA]</scope>
    <source>
        <strain evidence="9">DSM 16511 / JCM 12458 / E9I37-1</strain>
    </source>
</reference>